<organism evidence="1 2">
    <name type="scientific">Cuscuta europaea</name>
    <name type="common">European dodder</name>
    <dbReference type="NCBI Taxonomy" id="41803"/>
    <lineage>
        <taxon>Eukaryota</taxon>
        <taxon>Viridiplantae</taxon>
        <taxon>Streptophyta</taxon>
        <taxon>Embryophyta</taxon>
        <taxon>Tracheophyta</taxon>
        <taxon>Spermatophyta</taxon>
        <taxon>Magnoliopsida</taxon>
        <taxon>eudicotyledons</taxon>
        <taxon>Gunneridae</taxon>
        <taxon>Pentapetalae</taxon>
        <taxon>asterids</taxon>
        <taxon>lamiids</taxon>
        <taxon>Solanales</taxon>
        <taxon>Convolvulaceae</taxon>
        <taxon>Cuscuteae</taxon>
        <taxon>Cuscuta</taxon>
        <taxon>Cuscuta subgen. Cuscuta</taxon>
    </lineage>
</organism>
<gene>
    <name evidence="1" type="ORF">CEURO_LOCUS9246</name>
</gene>
<sequence length="111" mass="11318">MSSPSLLHDTFFVLFASFVDLNLPPYFRSSGVGAVGARARQEGGCVGCCKSLGGTGVTLCSGNVVVECSGVAMVVECGAGVETSRRTVVGVIVCHCGVVTTEMSPQICHCG</sequence>
<reference evidence="1" key="1">
    <citation type="submission" date="2022-07" db="EMBL/GenBank/DDBJ databases">
        <authorList>
            <person name="Macas J."/>
            <person name="Novak P."/>
            <person name="Neumann P."/>
        </authorList>
    </citation>
    <scope>NUCLEOTIDE SEQUENCE</scope>
</reference>
<evidence type="ECO:0000313" key="2">
    <source>
        <dbReference type="Proteomes" id="UP001152484"/>
    </source>
</evidence>
<proteinExistence type="predicted"/>
<dbReference type="EMBL" id="CAMAPE010000018">
    <property type="protein sequence ID" value="CAH9085118.1"/>
    <property type="molecule type" value="Genomic_DNA"/>
</dbReference>
<protein>
    <submittedName>
        <fullName evidence="1">Uncharacterized protein</fullName>
    </submittedName>
</protein>
<dbReference type="AlphaFoldDB" id="A0A9P0Z427"/>
<dbReference type="Proteomes" id="UP001152484">
    <property type="component" value="Unassembled WGS sequence"/>
</dbReference>
<evidence type="ECO:0000313" key="1">
    <source>
        <dbReference type="EMBL" id="CAH9085118.1"/>
    </source>
</evidence>
<accession>A0A9P0Z427</accession>
<comment type="caution">
    <text evidence="1">The sequence shown here is derived from an EMBL/GenBank/DDBJ whole genome shotgun (WGS) entry which is preliminary data.</text>
</comment>
<name>A0A9P0Z427_CUSEU</name>
<keyword evidence="2" id="KW-1185">Reference proteome</keyword>